<comment type="similarity">
    <text evidence="1">Belongs to the peptidase S12 family.</text>
</comment>
<evidence type="ECO:0000259" key="3">
    <source>
        <dbReference type="Pfam" id="PF11954"/>
    </source>
</evidence>
<dbReference type="Pfam" id="PF00144">
    <property type="entry name" value="Beta-lactamase"/>
    <property type="match status" value="1"/>
</dbReference>
<dbReference type="SUPFAM" id="SSF56601">
    <property type="entry name" value="beta-lactamase/transpeptidase-like"/>
    <property type="match status" value="1"/>
</dbReference>
<dbReference type="InterPro" id="IPR012338">
    <property type="entry name" value="Beta-lactam/transpept-like"/>
</dbReference>
<evidence type="ECO:0000313" key="4">
    <source>
        <dbReference type="EMBL" id="KAG0277121.1"/>
    </source>
</evidence>
<dbReference type="Pfam" id="PF11954">
    <property type="entry name" value="DUF3471"/>
    <property type="match status" value="1"/>
</dbReference>
<evidence type="ECO:0008006" key="6">
    <source>
        <dbReference type="Google" id="ProtNLM"/>
    </source>
</evidence>
<evidence type="ECO:0000259" key="2">
    <source>
        <dbReference type="Pfam" id="PF00144"/>
    </source>
</evidence>
<reference evidence="4" key="1">
    <citation type="journal article" date="2020" name="Fungal Divers.">
        <title>Resolving the Mortierellaceae phylogeny through synthesis of multi-gene phylogenetics and phylogenomics.</title>
        <authorList>
            <person name="Vandepol N."/>
            <person name="Liber J."/>
            <person name="Desiro A."/>
            <person name="Na H."/>
            <person name="Kennedy M."/>
            <person name="Barry K."/>
            <person name="Grigoriev I.V."/>
            <person name="Miller A.N."/>
            <person name="O'Donnell K."/>
            <person name="Stajich J.E."/>
            <person name="Bonito G."/>
        </authorList>
    </citation>
    <scope>NUCLEOTIDE SEQUENCE</scope>
    <source>
        <strain evidence="4">NVP60</strain>
    </source>
</reference>
<proteinExistence type="inferred from homology"/>
<dbReference type="EMBL" id="JAAAIN010004951">
    <property type="protein sequence ID" value="KAG0277121.1"/>
    <property type="molecule type" value="Genomic_DNA"/>
</dbReference>
<evidence type="ECO:0000313" key="5">
    <source>
        <dbReference type="Proteomes" id="UP000823405"/>
    </source>
</evidence>
<dbReference type="Proteomes" id="UP000823405">
    <property type="component" value="Unassembled WGS sequence"/>
</dbReference>
<evidence type="ECO:0000256" key="1">
    <source>
        <dbReference type="ARBA" id="ARBA00038215"/>
    </source>
</evidence>
<protein>
    <recommendedName>
        <fullName evidence="6">Beta-lactamase-related domain-containing protein</fullName>
    </recommendedName>
</protein>
<comment type="caution">
    <text evidence="4">The sequence shown here is derived from an EMBL/GenBank/DDBJ whole genome shotgun (WGS) entry which is preliminary data.</text>
</comment>
<dbReference type="PANTHER" id="PTHR46825:SF15">
    <property type="entry name" value="BETA-LACTAMASE-RELATED DOMAIN-CONTAINING PROTEIN"/>
    <property type="match status" value="1"/>
</dbReference>
<dbReference type="InterPro" id="IPR001466">
    <property type="entry name" value="Beta-lactam-related"/>
</dbReference>
<gene>
    <name evidence="4" type="ORF">BGZ97_009957</name>
</gene>
<dbReference type="AlphaFoldDB" id="A0A9P6QQL1"/>
<accession>A0A9P6QQL1</accession>
<sequence length="352" mass="39168">MPDIDIAWFKNTTPRRELFKTLRHVSPPQKLNSYYEYSNTMYAIAGEAAANVAGTTWEDLVQTKLIDPLGLKNTGFAPSGMVKHSDNYAMPYDAASFKDAQEGRFEKGYLDDILKADAAAGDIYSNVLDLVKWGHVVMTGGVLDGKQVLKKDTGSLFGFRGSLALYPDADIVVAFLTNTHKSALRTYIPFYIVDQLLRLPRTEDWLSNVTIRETQAEYDAFDASKKGSELPARVKGTSLSHADNLEAYAGEYSDPVMGTVTIKLFKDKDSKDKDILTLEYVTYKSRMDHYHYDTFHFALKDFAVDAAVLASFSMGSDGRVSGLSIVAGPNEDDVISFKRRLPEDTAIVKNEE</sequence>
<feature type="domain" description="Peptidase S12 Pab87-related C-terminal" evidence="3">
    <location>
        <begin position="240"/>
        <end position="327"/>
    </location>
</feature>
<dbReference type="InterPro" id="IPR050491">
    <property type="entry name" value="AmpC-like"/>
</dbReference>
<dbReference type="Gene3D" id="3.40.710.10">
    <property type="entry name" value="DD-peptidase/beta-lactamase superfamily"/>
    <property type="match status" value="1"/>
</dbReference>
<dbReference type="Gene3D" id="2.40.128.600">
    <property type="match status" value="1"/>
</dbReference>
<dbReference type="InterPro" id="IPR021860">
    <property type="entry name" value="Peptidase_S12_Pab87-rel_C"/>
</dbReference>
<organism evidence="4 5">
    <name type="scientific">Linnemannia gamsii</name>
    <dbReference type="NCBI Taxonomy" id="64522"/>
    <lineage>
        <taxon>Eukaryota</taxon>
        <taxon>Fungi</taxon>
        <taxon>Fungi incertae sedis</taxon>
        <taxon>Mucoromycota</taxon>
        <taxon>Mortierellomycotina</taxon>
        <taxon>Mortierellomycetes</taxon>
        <taxon>Mortierellales</taxon>
        <taxon>Mortierellaceae</taxon>
        <taxon>Linnemannia</taxon>
    </lineage>
</organism>
<keyword evidence="5" id="KW-1185">Reference proteome</keyword>
<dbReference type="PANTHER" id="PTHR46825">
    <property type="entry name" value="D-ALANYL-D-ALANINE-CARBOXYPEPTIDASE/ENDOPEPTIDASE AMPH"/>
    <property type="match status" value="1"/>
</dbReference>
<name>A0A9P6QQL1_9FUNG</name>
<feature type="domain" description="Beta-lactamase-related" evidence="2">
    <location>
        <begin position="15"/>
        <end position="147"/>
    </location>
</feature>
<dbReference type="OrthoDB" id="5946976at2759"/>